<evidence type="ECO:0000259" key="10">
    <source>
        <dbReference type="Pfam" id="PF14684"/>
    </source>
</evidence>
<comment type="catalytic activity">
    <reaction evidence="6">
        <text>The enzyme shows specific recognition of a C-terminal tripeptide, Xaa-Yaa-Zaa, in which Xaa is preferably Ala or Leu, Yaa is preferably Ala or Tyr, and Zaa is preferably Ala, but then cleaves at a variable distance from the C-terminus. A typical cleavage is -Ala-Ala-|-Arg-Ala-Ala-Lys-Glu-Asn-Tyr-Ala-Leu-Ala-Ala.</text>
        <dbReference type="EC" id="3.4.21.102"/>
    </reaction>
</comment>
<keyword evidence="12" id="KW-1185">Reference proteome</keyword>
<dbReference type="Gene3D" id="3.30.750.44">
    <property type="match status" value="1"/>
</dbReference>
<reference evidence="11 12" key="1">
    <citation type="journal article" date="2015" name="Genome Biol. Evol.">
        <title>Comparative Genomics of a Bacterivorous Green Alga Reveals Evolutionary Causalities and Consequences of Phago-Mixotrophic Mode of Nutrition.</title>
        <authorList>
            <person name="Burns J.A."/>
            <person name="Paasch A."/>
            <person name="Narechania A."/>
            <person name="Kim E."/>
        </authorList>
    </citation>
    <scope>NUCLEOTIDE SEQUENCE [LARGE SCALE GENOMIC DNA]</scope>
    <source>
        <strain evidence="11 12">PLY_AMNH</strain>
    </source>
</reference>
<keyword evidence="5" id="KW-0793">Thylakoid</keyword>
<dbReference type="GO" id="GO:0004252">
    <property type="term" value="F:serine-type endopeptidase activity"/>
    <property type="evidence" value="ECO:0007669"/>
    <property type="project" value="UniProtKB-EC"/>
</dbReference>
<dbReference type="InterPro" id="IPR028204">
    <property type="entry name" value="Tricorn_C1"/>
</dbReference>
<comment type="subcellular location">
    <subcellularLocation>
        <location evidence="8">Thylakoid</location>
    </subcellularLocation>
</comment>
<evidence type="ECO:0000256" key="7">
    <source>
        <dbReference type="ARBA" id="ARBA00060065"/>
    </source>
</evidence>
<evidence type="ECO:0000256" key="4">
    <source>
        <dbReference type="ARBA" id="ARBA00022825"/>
    </source>
</evidence>
<dbReference type="GO" id="GO:0006508">
    <property type="term" value="P:proteolysis"/>
    <property type="evidence" value="ECO:0007669"/>
    <property type="project" value="UniProtKB-KW"/>
</dbReference>
<keyword evidence="2" id="KW-0645">Protease</keyword>
<feature type="domain" description="Tricorn protease C1" evidence="10">
    <location>
        <begin position="37"/>
        <end position="86"/>
    </location>
</feature>
<keyword evidence="4" id="KW-0720">Serine protease</keyword>
<accession>A0AAE0KND6</accession>
<dbReference type="AlphaFoldDB" id="A0AAE0KND6"/>
<dbReference type="SUPFAM" id="SSF52096">
    <property type="entry name" value="ClpP/crotonase"/>
    <property type="match status" value="1"/>
</dbReference>
<evidence type="ECO:0000313" key="11">
    <source>
        <dbReference type="EMBL" id="KAK3254795.1"/>
    </source>
</evidence>
<dbReference type="FunFam" id="3.30.750.44:FF:000002">
    <property type="entry name" value="carboxyl-terminal-processing peptidase 2, chloroplastic"/>
    <property type="match status" value="1"/>
</dbReference>
<comment type="caution">
    <text evidence="11">The sequence shown here is derived from an EMBL/GenBank/DDBJ whole genome shotgun (WGS) entry which is preliminary data.</text>
</comment>
<evidence type="ECO:0000313" key="12">
    <source>
        <dbReference type="Proteomes" id="UP001190700"/>
    </source>
</evidence>
<comment type="similarity">
    <text evidence="1">Belongs to the peptidase S41A family.</text>
</comment>
<proteinExistence type="inferred from homology"/>
<evidence type="ECO:0000256" key="6">
    <source>
        <dbReference type="ARBA" id="ARBA00051784"/>
    </source>
</evidence>
<comment type="function">
    <text evidence="7">Protease involved in the C-terminal processing of the chloroplastic D1 protein of photosystem II. This proteolytic processing is necessary to allow the light-driven assembly of the tetranuclear manganese cluster, which is responsible for photosynthetic water oxidation.</text>
</comment>
<protein>
    <recommendedName>
        <fullName evidence="9">C-terminal processing peptidase</fullName>
        <ecNumber evidence="9">3.4.21.102</ecNumber>
    </recommendedName>
</protein>
<evidence type="ECO:0000256" key="1">
    <source>
        <dbReference type="ARBA" id="ARBA00009179"/>
    </source>
</evidence>
<gene>
    <name evidence="11" type="ORF">CYMTET_36003</name>
</gene>
<evidence type="ECO:0000256" key="8">
    <source>
        <dbReference type="ARBA" id="ARBA00060385"/>
    </source>
</evidence>
<evidence type="ECO:0000256" key="5">
    <source>
        <dbReference type="ARBA" id="ARBA00023078"/>
    </source>
</evidence>
<organism evidence="11 12">
    <name type="scientific">Cymbomonas tetramitiformis</name>
    <dbReference type="NCBI Taxonomy" id="36881"/>
    <lineage>
        <taxon>Eukaryota</taxon>
        <taxon>Viridiplantae</taxon>
        <taxon>Chlorophyta</taxon>
        <taxon>Pyramimonadophyceae</taxon>
        <taxon>Pyramimonadales</taxon>
        <taxon>Pyramimonadaceae</taxon>
        <taxon>Cymbomonas</taxon>
    </lineage>
</organism>
<sequence length="134" mass="15126">MPVSRRGFALGMGIVNGCMGIRMPPTSYAISEENLLFLEAWRAVDRAYVDKTFNGQTWFRYREKVLKKASMEDRDETYDVIREMLATLDDPFTRFLEPNQYSALLGGTAGALTGVGIEVGFQDKMVGKEKKTEL</sequence>
<dbReference type="PANTHER" id="PTHR32060:SF7">
    <property type="entry name" value="CARBOXYL-TERMINAL-PROCESSING PEPTIDASE 2, CHLOROPLASTIC"/>
    <property type="match status" value="1"/>
</dbReference>
<evidence type="ECO:0000256" key="3">
    <source>
        <dbReference type="ARBA" id="ARBA00022801"/>
    </source>
</evidence>
<keyword evidence="3" id="KW-0378">Hydrolase</keyword>
<dbReference type="GO" id="GO:0009579">
    <property type="term" value="C:thylakoid"/>
    <property type="evidence" value="ECO:0007669"/>
    <property type="project" value="UniProtKB-SubCell"/>
</dbReference>
<dbReference type="Proteomes" id="UP001190700">
    <property type="component" value="Unassembled WGS sequence"/>
</dbReference>
<evidence type="ECO:0000256" key="2">
    <source>
        <dbReference type="ARBA" id="ARBA00022670"/>
    </source>
</evidence>
<dbReference type="PANTHER" id="PTHR32060">
    <property type="entry name" value="TAIL-SPECIFIC PROTEASE"/>
    <property type="match status" value="1"/>
</dbReference>
<dbReference type="InterPro" id="IPR029045">
    <property type="entry name" value="ClpP/crotonase-like_dom_sf"/>
</dbReference>
<dbReference type="Pfam" id="PF14684">
    <property type="entry name" value="Tricorn_C1"/>
    <property type="match status" value="1"/>
</dbReference>
<name>A0AAE0KND6_9CHLO</name>
<evidence type="ECO:0000256" key="9">
    <source>
        <dbReference type="ARBA" id="ARBA00066637"/>
    </source>
</evidence>
<dbReference type="EMBL" id="LGRX02023187">
    <property type="protein sequence ID" value="KAK3254795.1"/>
    <property type="molecule type" value="Genomic_DNA"/>
</dbReference>
<feature type="non-terminal residue" evidence="11">
    <location>
        <position position="134"/>
    </location>
</feature>
<dbReference type="EC" id="3.4.21.102" evidence="9"/>